<keyword evidence="1" id="KW-0812">Transmembrane</keyword>
<name>A0A0H3FH34_RAHSY</name>
<dbReference type="AlphaFoldDB" id="A0A0H3FH34"/>
<proteinExistence type="predicted"/>
<keyword evidence="1" id="KW-0472">Membrane</keyword>
<dbReference type="EMBL" id="CP002505">
    <property type="protein sequence ID" value="ADW75488.1"/>
    <property type="molecule type" value="Genomic_DNA"/>
</dbReference>
<sequence>MMLISTLSLDSPLGGGLGMKMAVYFGIPVGDLLFAVIIRMHGEQGWNVWKVR</sequence>
<dbReference type="Proteomes" id="UP000007257">
    <property type="component" value="Chromosome"/>
</dbReference>
<evidence type="ECO:0000313" key="2">
    <source>
        <dbReference type="EMBL" id="ADW75488.1"/>
    </source>
</evidence>
<organism evidence="2 3">
    <name type="scientific">Rahnella sp. (strain Y9602)</name>
    <dbReference type="NCBI Taxonomy" id="2703885"/>
    <lineage>
        <taxon>Bacteria</taxon>
        <taxon>Pseudomonadati</taxon>
        <taxon>Pseudomonadota</taxon>
        <taxon>Gammaproteobacteria</taxon>
        <taxon>Enterobacterales</taxon>
        <taxon>Yersiniaceae</taxon>
        <taxon>Rahnella</taxon>
    </lineage>
</organism>
<gene>
    <name evidence="2" type="ordered locus">Rahaq_3899</name>
</gene>
<reference evidence="3" key="1">
    <citation type="submission" date="2011-01" db="EMBL/GenBank/DDBJ databases">
        <title>Complete sequence of chromosome of Rahnella sp. Y9602.</title>
        <authorList>
            <consortium name="US DOE Joint Genome Institute"/>
            <person name="Lucas S."/>
            <person name="Copeland A."/>
            <person name="Lapidus A."/>
            <person name="Cheng J.-F."/>
            <person name="Goodwin L."/>
            <person name="Pitluck S."/>
            <person name="Lu M."/>
            <person name="Detter J.C."/>
            <person name="Han C."/>
            <person name="Tapia R."/>
            <person name="Land M."/>
            <person name="Hauser L."/>
            <person name="Kyrpides N."/>
            <person name="Ivanova N."/>
            <person name="Ovchinnikova G."/>
            <person name="Pagani I."/>
            <person name="Sobecky P.A."/>
            <person name="Martinez R.J."/>
            <person name="Woyke T."/>
        </authorList>
    </citation>
    <scope>NUCLEOTIDE SEQUENCE [LARGE SCALE GENOMIC DNA]</scope>
    <source>
        <strain evidence="3">Y9602</strain>
    </source>
</reference>
<dbReference type="KEGG" id="rah:Rahaq_3899"/>
<evidence type="ECO:0000313" key="3">
    <source>
        <dbReference type="Proteomes" id="UP000007257"/>
    </source>
</evidence>
<accession>A0A0H3FH34</accession>
<reference evidence="2 3" key="2">
    <citation type="journal article" date="2012" name="J. Bacteriol.">
        <title>Complete Genome Sequence of Rahnella sp. Strain Y9602, a Gammaproteobacterium Isolate from Metal- and Radionuclide-Contaminated Soil.</title>
        <authorList>
            <person name="Martinez R.J."/>
            <person name="Bruce D."/>
            <person name="Detter C."/>
            <person name="Goodwin L.A."/>
            <person name="Han J."/>
            <person name="Han C.S."/>
            <person name="Held B."/>
            <person name="Land M.L."/>
            <person name="Mikhailova N."/>
            <person name="Nolan M."/>
            <person name="Pennacchio L."/>
            <person name="Pitluck S."/>
            <person name="Tapia R."/>
            <person name="Woyke T."/>
            <person name="Sobecky P.A."/>
        </authorList>
    </citation>
    <scope>NUCLEOTIDE SEQUENCE [LARGE SCALE GENOMIC DNA]</scope>
    <source>
        <strain evidence="2 3">Y9602</strain>
    </source>
</reference>
<evidence type="ECO:0000256" key="1">
    <source>
        <dbReference type="SAM" id="Phobius"/>
    </source>
</evidence>
<keyword evidence="1" id="KW-1133">Transmembrane helix</keyword>
<feature type="transmembrane region" description="Helical" evidence="1">
    <location>
        <begin position="21"/>
        <end position="42"/>
    </location>
</feature>
<dbReference type="HOGENOM" id="CLU_3083911_0_0_6"/>
<protein>
    <submittedName>
        <fullName evidence="2">Uncharacterized protein</fullName>
    </submittedName>
</protein>